<proteinExistence type="evidence at transcript level"/>
<dbReference type="AlphaFoldDB" id="B4F9C7"/>
<evidence type="ECO:0000313" key="3">
    <source>
        <dbReference type="EMBL" id="ACF78720.1"/>
    </source>
</evidence>
<dbReference type="Pfam" id="PF13963">
    <property type="entry name" value="Transpos_assoc"/>
    <property type="match status" value="1"/>
</dbReference>
<sequence>MEDREWMYTGRVRRNDVTPEWIRKTDAFVERAYGEAAKGASLVPCPCSKCDNRKRKPKKVMVEHIWKNGFTPDYTRWIFHGEAHRTREEVVRQRVEDYDADAGVGDMLNDYHEAQFAEGRTEDEPEATAKTFYDMFDAAQKPLHGKTKVSQLDAIGRIMAFKSQYSMSRDAFDGLLTVIGSLLPEDHVLPKSMYEAQKLHYTRARSTSASPAIRPRQDTSQHRIQQLQTQLDDERRQREELEKRMAEMFAYMQSLCAAQGHAPPPPLFPAADPTEFTTPGQSAASNNPHASSSPSPNQSRCPPR</sequence>
<feature type="region of interest" description="Disordered" evidence="1">
    <location>
        <begin position="202"/>
        <end position="221"/>
    </location>
</feature>
<name>B4F9C7_MAIZE</name>
<protein>
    <recommendedName>
        <fullName evidence="2">Transposase-associated domain-containing protein</fullName>
    </recommendedName>
</protein>
<dbReference type="InterPro" id="IPR029480">
    <property type="entry name" value="Transpos_assoc"/>
</dbReference>
<organism evidence="3">
    <name type="scientific">Zea mays</name>
    <name type="common">Maize</name>
    <dbReference type="NCBI Taxonomy" id="4577"/>
    <lineage>
        <taxon>Eukaryota</taxon>
        <taxon>Viridiplantae</taxon>
        <taxon>Streptophyta</taxon>
        <taxon>Embryophyta</taxon>
        <taxon>Tracheophyta</taxon>
        <taxon>Spermatophyta</taxon>
        <taxon>Magnoliopsida</taxon>
        <taxon>Liliopsida</taxon>
        <taxon>Poales</taxon>
        <taxon>Poaceae</taxon>
        <taxon>PACMAD clade</taxon>
        <taxon>Panicoideae</taxon>
        <taxon>Andropogonodae</taxon>
        <taxon>Andropogoneae</taxon>
        <taxon>Tripsacinae</taxon>
        <taxon>Zea</taxon>
    </lineage>
</organism>
<dbReference type="EMBL" id="BT033715">
    <property type="protein sequence ID" value="ACF78720.1"/>
    <property type="molecule type" value="mRNA"/>
</dbReference>
<reference evidence="3" key="1">
    <citation type="journal article" date="2009" name="PLoS Genet.">
        <title>Sequencing, mapping, and analysis of 27,455 maize full-length cDNAs.</title>
        <authorList>
            <person name="Soderlund C."/>
            <person name="Descour A."/>
            <person name="Kudrna D."/>
            <person name="Bomhoff M."/>
            <person name="Boyd L."/>
            <person name="Currie J."/>
            <person name="Angelova A."/>
            <person name="Collura K."/>
            <person name="Wissotski M."/>
            <person name="Ashley E."/>
            <person name="Morrow D."/>
            <person name="Fernandes J."/>
            <person name="Walbot V."/>
            <person name="Yu Y."/>
        </authorList>
    </citation>
    <scope>NUCLEOTIDE SEQUENCE</scope>
    <source>
        <strain evidence="3">B73</strain>
    </source>
</reference>
<evidence type="ECO:0000256" key="1">
    <source>
        <dbReference type="SAM" id="MobiDB-lite"/>
    </source>
</evidence>
<feature type="region of interest" description="Disordered" evidence="1">
    <location>
        <begin position="262"/>
        <end position="304"/>
    </location>
</feature>
<accession>B4F9C7</accession>
<feature type="compositionally biased region" description="Low complexity" evidence="1">
    <location>
        <begin position="281"/>
        <end position="304"/>
    </location>
</feature>
<evidence type="ECO:0000259" key="2">
    <source>
        <dbReference type="Pfam" id="PF13963"/>
    </source>
</evidence>
<feature type="domain" description="Transposase-associated" evidence="2">
    <location>
        <begin position="4"/>
        <end position="82"/>
    </location>
</feature>